<keyword evidence="3" id="KW-0560">Oxidoreductase</keyword>
<dbReference type="InterPro" id="IPR013328">
    <property type="entry name" value="6PGD_dom2"/>
</dbReference>
<keyword evidence="2" id="KW-0521">NADP</keyword>
<gene>
    <name evidence="6" type="ORF">SPPG_03256</name>
</gene>
<dbReference type="PANTHER" id="PTHR21708:SF26">
    <property type="entry name" value="2-DEHYDROPANTOATE 2-REDUCTASE"/>
    <property type="match status" value="1"/>
</dbReference>
<name>A0A0L0HK13_SPIPD</name>
<reference evidence="6 7" key="1">
    <citation type="submission" date="2009-08" db="EMBL/GenBank/DDBJ databases">
        <title>The Genome Sequence of Spizellomyces punctatus strain DAOM BR117.</title>
        <authorList>
            <consortium name="The Broad Institute Genome Sequencing Platform"/>
            <person name="Russ C."/>
            <person name="Cuomo C."/>
            <person name="Shea T."/>
            <person name="Young S.K."/>
            <person name="Zeng Q."/>
            <person name="Koehrsen M."/>
            <person name="Haas B."/>
            <person name="Borodovsky M."/>
            <person name="Guigo R."/>
            <person name="Alvarado L."/>
            <person name="Berlin A."/>
            <person name="Bochicchio J."/>
            <person name="Borenstein D."/>
            <person name="Chapman S."/>
            <person name="Chen Z."/>
            <person name="Engels R."/>
            <person name="Freedman E."/>
            <person name="Gellesch M."/>
            <person name="Goldberg J."/>
            <person name="Griggs A."/>
            <person name="Gujja S."/>
            <person name="Heiman D."/>
            <person name="Hepburn T."/>
            <person name="Howarth C."/>
            <person name="Jen D."/>
            <person name="Larson L."/>
            <person name="Lewis B."/>
            <person name="Mehta T."/>
            <person name="Park D."/>
            <person name="Pearson M."/>
            <person name="Roberts A."/>
            <person name="Saif S."/>
            <person name="Shenoy N."/>
            <person name="Sisk P."/>
            <person name="Stolte C."/>
            <person name="Sykes S."/>
            <person name="Thomson T."/>
            <person name="Walk T."/>
            <person name="White J."/>
            <person name="Yandava C."/>
            <person name="Burger G."/>
            <person name="Gray M.W."/>
            <person name="Holland P.W.H."/>
            <person name="King N."/>
            <person name="Lang F.B.F."/>
            <person name="Roger A.J."/>
            <person name="Ruiz-Trillo I."/>
            <person name="Lander E."/>
            <person name="Nusbaum C."/>
        </authorList>
    </citation>
    <scope>NUCLEOTIDE SEQUENCE [LARGE SCALE GENOMIC DNA]</scope>
    <source>
        <strain evidence="6 7">DAOM BR117</strain>
    </source>
</reference>
<evidence type="ECO:0000256" key="3">
    <source>
        <dbReference type="ARBA" id="ARBA00023002"/>
    </source>
</evidence>
<evidence type="ECO:0000313" key="7">
    <source>
        <dbReference type="Proteomes" id="UP000053201"/>
    </source>
</evidence>
<dbReference type="InterPro" id="IPR051402">
    <property type="entry name" value="KPR-Related"/>
</dbReference>
<dbReference type="Proteomes" id="UP000053201">
    <property type="component" value="Unassembled WGS sequence"/>
</dbReference>
<dbReference type="SUPFAM" id="SSF51735">
    <property type="entry name" value="NAD(P)-binding Rossmann-fold domains"/>
    <property type="match status" value="1"/>
</dbReference>
<dbReference type="AlphaFoldDB" id="A0A0L0HK13"/>
<dbReference type="OMA" id="WDYVVVT"/>
<dbReference type="InterPro" id="IPR008927">
    <property type="entry name" value="6-PGluconate_DH-like_C_sf"/>
</dbReference>
<accession>A0A0L0HK13</accession>
<dbReference type="FunFam" id="1.10.1040.10:FF:000017">
    <property type="entry name" value="2-dehydropantoate 2-reductase"/>
    <property type="match status" value="1"/>
</dbReference>
<evidence type="ECO:0000256" key="1">
    <source>
        <dbReference type="ARBA" id="ARBA00007870"/>
    </source>
</evidence>
<dbReference type="PANTHER" id="PTHR21708">
    <property type="entry name" value="PROBABLE 2-DEHYDROPANTOATE 2-REDUCTASE"/>
    <property type="match status" value="1"/>
</dbReference>
<evidence type="ECO:0000259" key="5">
    <source>
        <dbReference type="Pfam" id="PF08546"/>
    </source>
</evidence>
<dbReference type="Pfam" id="PF08546">
    <property type="entry name" value="ApbA_C"/>
    <property type="match status" value="1"/>
</dbReference>
<dbReference type="FunCoup" id="A0A0L0HK13">
    <property type="interactions" value="232"/>
</dbReference>
<protein>
    <submittedName>
        <fullName evidence="6">2-dehydropantoate 2-reductase</fullName>
    </submittedName>
</protein>
<dbReference type="NCBIfam" id="TIGR00745">
    <property type="entry name" value="apbA_panE"/>
    <property type="match status" value="1"/>
</dbReference>
<sequence length="353" mass="38501">MGVNILLVGAGAVGAFYASRLHQPEKGVHVSVVCRSNYKAVLASGFQLKTRAFGEYTFKPQAVFPSCKAAAEANPSIVYDYVVIATKALPDIDDEPQEVAPVVTPGRSSIVLIQNGVGIEAPHRARFPANPILSAVTVISAAQTEPGVVVQHRWTRISIGPFSGDEDSSLAQSTINQRDQYAQSSLERLVAIFHDGGISDAEGWDTIQIQLVRWHKIAINAAFNPSSVLSGGWGNADMVNDSELRQHTRGCMQEVFDAARKIFGRPFPSDLATIDAIIRSTERNKGSKPSMLLDWEAGRPMELEVILGNPIRIAQRYGIQMPRLQTMYGLLRMAAQKRGIQRPREATPSTAKL</sequence>
<dbReference type="SUPFAM" id="SSF48179">
    <property type="entry name" value="6-phosphogluconate dehydrogenase C-terminal domain-like"/>
    <property type="match status" value="1"/>
</dbReference>
<proteinExistence type="inferred from homology"/>
<dbReference type="RefSeq" id="XP_016609491.1">
    <property type="nucleotide sequence ID" value="XM_016751529.1"/>
</dbReference>
<dbReference type="OrthoDB" id="3609at2759"/>
<dbReference type="Gene3D" id="3.40.50.720">
    <property type="entry name" value="NAD(P)-binding Rossmann-like Domain"/>
    <property type="match status" value="1"/>
</dbReference>
<keyword evidence="7" id="KW-1185">Reference proteome</keyword>
<dbReference type="eggNOG" id="ENOG502QT3Y">
    <property type="taxonomic scope" value="Eukaryota"/>
</dbReference>
<dbReference type="EMBL" id="KQ257454">
    <property type="protein sequence ID" value="KND01452.1"/>
    <property type="molecule type" value="Genomic_DNA"/>
</dbReference>
<dbReference type="FunFam" id="3.40.50.720:FF:000609">
    <property type="entry name" value="2-dehydropantoate 2-reductase"/>
    <property type="match status" value="1"/>
</dbReference>
<dbReference type="Pfam" id="PF02558">
    <property type="entry name" value="ApbA"/>
    <property type="match status" value="1"/>
</dbReference>
<comment type="similarity">
    <text evidence="1">Belongs to the ketopantoate reductase family.</text>
</comment>
<dbReference type="InterPro" id="IPR013332">
    <property type="entry name" value="KPR_N"/>
</dbReference>
<dbReference type="InterPro" id="IPR036291">
    <property type="entry name" value="NAD(P)-bd_dom_sf"/>
</dbReference>
<dbReference type="GO" id="GO:0015940">
    <property type="term" value="P:pantothenate biosynthetic process"/>
    <property type="evidence" value="ECO:0007669"/>
    <property type="project" value="InterPro"/>
</dbReference>
<dbReference type="GO" id="GO:0008677">
    <property type="term" value="F:2-dehydropantoate 2-reductase activity"/>
    <property type="evidence" value="ECO:0007669"/>
    <property type="project" value="InterPro"/>
</dbReference>
<feature type="domain" description="Ketopantoate reductase N-terminal" evidence="4">
    <location>
        <begin position="5"/>
        <end position="163"/>
    </location>
</feature>
<dbReference type="InParanoid" id="A0A0L0HK13"/>
<dbReference type="GeneID" id="27686787"/>
<organism evidence="6 7">
    <name type="scientific">Spizellomyces punctatus (strain DAOM BR117)</name>
    <dbReference type="NCBI Taxonomy" id="645134"/>
    <lineage>
        <taxon>Eukaryota</taxon>
        <taxon>Fungi</taxon>
        <taxon>Fungi incertae sedis</taxon>
        <taxon>Chytridiomycota</taxon>
        <taxon>Chytridiomycota incertae sedis</taxon>
        <taxon>Chytridiomycetes</taxon>
        <taxon>Spizellomycetales</taxon>
        <taxon>Spizellomycetaceae</taxon>
        <taxon>Spizellomyces</taxon>
    </lineage>
</organism>
<dbReference type="Gene3D" id="1.10.1040.10">
    <property type="entry name" value="N-(1-d-carboxylethyl)-l-norvaline Dehydrogenase, domain 2"/>
    <property type="match status" value="1"/>
</dbReference>
<evidence type="ECO:0000259" key="4">
    <source>
        <dbReference type="Pfam" id="PF02558"/>
    </source>
</evidence>
<dbReference type="InterPro" id="IPR003710">
    <property type="entry name" value="ApbA"/>
</dbReference>
<dbReference type="InterPro" id="IPR013752">
    <property type="entry name" value="KPA_reductase"/>
</dbReference>
<dbReference type="GO" id="GO:0005737">
    <property type="term" value="C:cytoplasm"/>
    <property type="evidence" value="ECO:0007669"/>
    <property type="project" value="TreeGrafter"/>
</dbReference>
<feature type="domain" description="Ketopantoate reductase C-terminal" evidence="5">
    <location>
        <begin position="209"/>
        <end position="333"/>
    </location>
</feature>
<evidence type="ECO:0000313" key="6">
    <source>
        <dbReference type="EMBL" id="KND01452.1"/>
    </source>
</evidence>
<evidence type="ECO:0000256" key="2">
    <source>
        <dbReference type="ARBA" id="ARBA00022857"/>
    </source>
</evidence>
<dbReference type="VEuPathDB" id="FungiDB:SPPG_03256"/>
<dbReference type="STRING" id="645134.A0A0L0HK13"/>